<reference evidence="1" key="1">
    <citation type="submission" date="2023-04" db="EMBL/GenBank/DDBJ databases">
        <title>A chromosome-level genome assembly of the parasitoid wasp Eretmocerus hayati.</title>
        <authorList>
            <person name="Zhong Y."/>
            <person name="Liu S."/>
            <person name="Liu Y."/>
        </authorList>
    </citation>
    <scope>NUCLEOTIDE SEQUENCE</scope>
    <source>
        <strain evidence="1">ZJU_SS_LIU_2023</strain>
    </source>
</reference>
<keyword evidence="2" id="KW-1185">Reference proteome</keyword>
<accession>A0ACC2PH87</accession>
<dbReference type="Proteomes" id="UP001239111">
    <property type="component" value="Chromosome 1"/>
</dbReference>
<dbReference type="EMBL" id="CM056741">
    <property type="protein sequence ID" value="KAJ8681777.1"/>
    <property type="molecule type" value="Genomic_DNA"/>
</dbReference>
<comment type="caution">
    <text evidence="1">The sequence shown here is derived from an EMBL/GenBank/DDBJ whole genome shotgun (WGS) entry which is preliminary data.</text>
</comment>
<sequence length="475" mass="55304">MEKLECPFNWSFGDPKKVYEYSSLDDESLLPLIRLMEVLMKVFAACKKAAITIEEDQRILLDLRGCDALFSSVKKNDTEKNFSYDVIHHIVQGTRAFVYSKKQMIQEMEEAMSTIKSVDLSDAKVRSTLFGCKSICWAKYAHADSNESEKLIRRAIKDNQNCHLWHFVLGRILRDKRRNFTFGSTPKKEEEECFKAAYSLSKNPAYGIFLGQMFREKCLSKDVAKCHSEDAIDIYEQIFQQNSKNISILLRLALGFIAFKEMEKAKQCLDKIPEPPKGHHKRSMYLHYRGKYHLKSGEYWTAAKFLREAAEDDNLGADYQYMECMRRVDSKFNVSQHLSEMVEKYKGFPAQQTQRIHLMLAISYWKNDENIEESLSYFRKALAVDPKSEIFTNCNAFQIGVKLPDENIFTILETEFLPLVYKKYSCEYIMGMADTLKNYCSDYQTSLYKSAPPVRPFDLPRMNHLVEILSPKRAE</sequence>
<gene>
    <name evidence="1" type="ORF">QAD02_017569</name>
</gene>
<evidence type="ECO:0000313" key="2">
    <source>
        <dbReference type="Proteomes" id="UP001239111"/>
    </source>
</evidence>
<proteinExistence type="predicted"/>
<protein>
    <submittedName>
        <fullName evidence="1">Uncharacterized protein</fullName>
    </submittedName>
</protein>
<organism evidence="1 2">
    <name type="scientific">Eretmocerus hayati</name>
    <dbReference type="NCBI Taxonomy" id="131215"/>
    <lineage>
        <taxon>Eukaryota</taxon>
        <taxon>Metazoa</taxon>
        <taxon>Ecdysozoa</taxon>
        <taxon>Arthropoda</taxon>
        <taxon>Hexapoda</taxon>
        <taxon>Insecta</taxon>
        <taxon>Pterygota</taxon>
        <taxon>Neoptera</taxon>
        <taxon>Endopterygota</taxon>
        <taxon>Hymenoptera</taxon>
        <taxon>Apocrita</taxon>
        <taxon>Proctotrupomorpha</taxon>
        <taxon>Chalcidoidea</taxon>
        <taxon>Aphelinidae</taxon>
        <taxon>Aphelininae</taxon>
        <taxon>Eretmocerus</taxon>
    </lineage>
</organism>
<name>A0ACC2PH87_9HYME</name>
<evidence type="ECO:0000313" key="1">
    <source>
        <dbReference type="EMBL" id="KAJ8681777.1"/>
    </source>
</evidence>